<protein>
    <submittedName>
        <fullName evidence="1">Uncharacterized protein</fullName>
    </submittedName>
</protein>
<comment type="caution">
    <text evidence="1">The sequence shown here is derived from an EMBL/GenBank/DDBJ whole genome shotgun (WGS) entry which is preliminary data.</text>
</comment>
<organism evidence="1 2">
    <name type="scientific">Streptomyces sanglieri</name>
    <dbReference type="NCBI Taxonomy" id="193460"/>
    <lineage>
        <taxon>Bacteria</taxon>
        <taxon>Bacillati</taxon>
        <taxon>Actinomycetota</taxon>
        <taxon>Actinomycetes</taxon>
        <taxon>Kitasatosporales</taxon>
        <taxon>Streptomycetaceae</taxon>
        <taxon>Streptomyces</taxon>
    </lineage>
</organism>
<dbReference type="EMBL" id="JBHTGL010000005">
    <property type="protein sequence ID" value="MFD0622084.1"/>
    <property type="molecule type" value="Genomic_DNA"/>
</dbReference>
<proteinExistence type="predicted"/>
<accession>A0ABW2WQC8</accession>
<evidence type="ECO:0000313" key="2">
    <source>
        <dbReference type="Proteomes" id="UP001596915"/>
    </source>
</evidence>
<reference evidence="2" key="1">
    <citation type="journal article" date="2019" name="Int. J. Syst. Evol. Microbiol.">
        <title>The Global Catalogue of Microorganisms (GCM) 10K type strain sequencing project: providing services to taxonomists for standard genome sequencing and annotation.</title>
        <authorList>
            <consortium name="The Broad Institute Genomics Platform"/>
            <consortium name="The Broad Institute Genome Sequencing Center for Infectious Disease"/>
            <person name="Wu L."/>
            <person name="Ma J."/>
        </authorList>
    </citation>
    <scope>NUCLEOTIDE SEQUENCE [LARGE SCALE GENOMIC DNA]</scope>
    <source>
        <strain evidence="2">JCM 12607</strain>
    </source>
</reference>
<sequence length="149" mass="16057">MSRKKRQKRPQTRISTRLRCSRCRCFAPKDLTSKAAENWNGKWEQGRLVLILCPACQTPLENAEAAVNEAGLSAGIAGGGTFLADPVLCITGTLEDPGTVLYGRDHLQRINAAGQAENVRLVSQLPTETQCAPIPGGVMVYLPGQRPAS</sequence>
<gene>
    <name evidence="1" type="ORF">ACFQ2K_03960</name>
</gene>
<name>A0ABW2WQC8_9ACTN</name>
<dbReference type="Proteomes" id="UP001596915">
    <property type="component" value="Unassembled WGS sequence"/>
</dbReference>
<evidence type="ECO:0000313" key="1">
    <source>
        <dbReference type="EMBL" id="MFD0622084.1"/>
    </source>
</evidence>
<keyword evidence="2" id="KW-1185">Reference proteome</keyword>